<comment type="caution">
    <text evidence="2">The sequence shown here is derived from an EMBL/GenBank/DDBJ whole genome shotgun (WGS) entry which is preliminary data.</text>
</comment>
<protein>
    <submittedName>
        <fullName evidence="2">Uncharacterized protein</fullName>
    </submittedName>
</protein>
<evidence type="ECO:0000256" key="1">
    <source>
        <dbReference type="SAM" id="MobiDB-lite"/>
    </source>
</evidence>
<evidence type="ECO:0000313" key="3">
    <source>
        <dbReference type="Proteomes" id="UP001172159"/>
    </source>
</evidence>
<feature type="region of interest" description="Disordered" evidence="1">
    <location>
        <begin position="194"/>
        <end position="225"/>
    </location>
</feature>
<reference evidence="2" key="1">
    <citation type="submission" date="2023-06" db="EMBL/GenBank/DDBJ databases">
        <title>Genome-scale phylogeny and comparative genomics of the fungal order Sordariales.</title>
        <authorList>
            <consortium name="Lawrence Berkeley National Laboratory"/>
            <person name="Hensen N."/>
            <person name="Bonometti L."/>
            <person name="Westerberg I."/>
            <person name="Brannstrom I.O."/>
            <person name="Guillou S."/>
            <person name="Cros-Aarteil S."/>
            <person name="Calhoun S."/>
            <person name="Haridas S."/>
            <person name="Kuo A."/>
            <person name="Mondo S."/>
            <person name="Pangilinan J."/>
            <person name="Riley R."/>
            <person name="Labutti K."/>
            <person name="Andreopoulos B."/>
            <person name="Lipzen A."/>
            <person name="Chen C."/>
            <person name="Yanf M."/>
            <person name="Daum C."/>
            <person name="Ng V."/>
            <person name="Clum A."/>
            <person name="Steindorff A."/>
            <person name="Ohm R."/>
            <person name="Martin F."/>
            <person name="Silar P."/>
            <person name="Natvig D."/>
            <person name="Lalanne C."/>
            <person name="Gautier V."/>
            <person name="Ament-Velasquez S.L."/>
            <person name="Kruys A."/>
            <person name="Hutchinson M.I."/>
            <person name="Powell A.J."/>
            <person name="Barry K."/>
            <person name="Miller A.N."/>
            <person name="Grigoriev I.V."/>
            <person name="Debuchy R."/>
            <person name="Gladieux P."/>
            <person name="Thoren M.H."/>
            <person name="Johannesson H."/>
        </authorList>
    </citation>
    <scope>NUCLEOTIDE SEQUENCE</scope>
    <source>
        <strain evidence="2">CBS 540.89</strain>
    </source>
</reference>
<name>A0AA40K6Q9_9PEZI</name>
<feature type="compositionally biased region" description="Polar residues" evidence="1">
    <location>
        <begin position="214"/>
        <end position="225"/>
    </location>
</feature>
<organism evidence="2 3">
    <name type="scientific">Apiosordaria backusii</name>
    <dbReference type="NCBI Taxonomy" id="314023"/>
    <lineage>
        <taxon>Eukaryota</taxon>
        <taxon>Fungi</taxon>
        <taxon>Dikarya</taxon>
        <taxon>Ascomycota</taxon>
        <taxon>Pezizomycotina</taxon>
        <taxon>Sordariomycetes</taxon>
        <taxon>Sordariomycetidae</taxon>
        <taxon>Sordariales</taxon>
        <taxon>Lasiosphaeriaceae</taxon>
        <taxon>Apiosordaria</taxon>
    </lineage>
</organism>
<feature type="region of interest" description="Disordered" evidence="1">
    <location>
        <begin position="35"/>
        <end position="120"/>
    </location>
</feature>
<dbReference type="Proteomes" id="UP001172159">
    <property type="component" value="Unassembled WGS sequence"/>
</dbReference>
<dbReference type="EMBL" id="JAUKTV010000001">
    <property type="protein sequence ID" value="KAK0748048.1"/>
    <property type="molecule type" value="Genomic_DNA"/>
</dbReference>
<evidence type="ECO:0000313" key="2">
    <source>
        <dbReference type="EMBL" id="KAK0748048.1"/>
    </source>
</evidence>
<sequence>MESIQLAQMLADLSDLNAAQEASAAVALVNANKNLNHPTTTTPSDASQPSDLVRPPIRPGQRNHQRTGSAGSLGSTSFLSRTASPAKFDKYGRRILTPPNTRANSSYGSIPGTPRGEVSSIPGQLSRLDFCLNHSSVPMLKSRSLESKQISDDDVDRAGSLMALYEIRAKLKDQDNRSLLKLREKITALQNARLQQERLEKGPSSLTGLAGENGNKSRYSYPKNS</sequence>
<keyword evidence="3" id="KW-1185">Reference proteome</keyword>
<feature type="compositionally biased region" description="Polar residues" evidence="1">
    <location>
        <begin position="66"/>
        <end position="83"/>
    </location>
</feature>
<feature type="compositionally biased region" description="Polar residues" evidence="1">
    <location>
        <begin position="37"/>
        <end position="50"/>
    </location>
</feature>
<accession>A0AA40K6Q9</accession>
<dbReference type="AlphaFoldDB" id="A0AA40K6Q9"/>
<gene>
    <name evidence="2" type="ORF">B0T21DRAFT_343751</name>
</gene>
<feature type="compositionally biased region" description="Polar residues" evidence="1">
    <location>
        <begin position="98"/>
        <end position="108"/>
    </location>
</feature>
<proteinExistence type="predicted"/>